<proteinExistence type="predicted"/>
<dbReference type="Proteomes" id="UP000254412">
    <property type="component" value="Unassembled WGS sequence"/>
</dbReference>
<evidence type="ECO:0000313" key="4">
    <source>
        <dbReference type="Proteomes" id="UP000240400"/>
    </source>
</evidence>
<dbReference type="EMBL" id="UHDS01000001">
    <property type="protein sequence ID" value="SUM53924.1"/>
    <property type="molecule type" value="Genomic_DNA"/>
</dbReference>
<keyword evidence="1" id="KW-0472">Membrane</keyword>
<evidence type="ECO:0000313" key="3">
    <source>
        <dbReference type="EMBL" id="SUM53924.1"/>
    </source>
</evidence>
<dbReference type="InterPro" id="IPR021354">
    <property type="entry name" value="DUF2975"/>
</dbReference>
<organism evidence="2 4">
    <name type="scientific">Staphylococcus nepalensis</name>
    <dbReference type="NCBI Taxonomy" id="214473"/>
    <lineage>
        <taxon>Bacteria</taxon>
        <taxon>Bacillati</taxon>
        <taxon>Bacillota</taxon>
        <taxon>Bacilli</taxon>
        <taxon>Bacillales</taxon>
        <taxon>Staphylococcaceae</taxon>
        <taxon>Staphylococcus</taxon>
    </lineage>
</organism>
<evidence type="ECO:0000313" key="5">
    <source>
        <dbReference type="Proteomes" id="UP000254412"/>
    </source>
</evidence>
<keyword evidence="1" id="KW-1133">Transmembrane helix</keyword>
<dbReference type="RefSeq" id="WP_103373227.1">
    <property type="nucleotide sequence ID" value="NZ_BMCF01000007.1"/>
</dbReference>
<reference evidence="2 4" key="1">
    <citation type="journal article" date="2016" name="Front. Microbiol.">
        <title>Comprehensive Phylogenetic Analysis of Bovine Non-aureus Staphylococci Species Based on Whole-Genome Sequencing.</title>
        <authorList>
            <person name="Naushad S."/>
            <person name="Barkema H.W."/>
            <person name="Luby C."/>
            <person name="Condas L.A."/>
            <person name="Nobrega D.B."/>
            <person name="Carson D.A."/>
            <person name="De Buck J."/>
        </authorList>
    </citation>
    <scope>NUCLEOTIDE SEQUENCE [LARGE SCALE GENOMIC DNA]</scope>
    <source>
        <strain evidence="2 4">SNUC 4337</strain>
    </source>
</reference>
<evidence type="ECO:0000256" key="1">
    <source>
        <dbReference type="SAM" id="Phobius"/>
    </source>
</evidence>
<name>A0A2T4SAZ1_9STAP</name>
<accession>A0A2T4SAZ1</accession>
<evidence type="ECO:0000313" key="2">
    <source>
        <dbReference type="EMBL" id="PTK59266.1"/>
    </source>
</evidence>
<reference evidence="3 5" key="3">
    <citation type="submission" date="2018-06" db="EMBL/GenBank/DDBJ databases">
        <authorList>
            <consortium name="Pathogen Informatics"/>
            <person name="Doyle S."/>
        </authorList>
    </citation>
    <scope>NUCLEOTIDE SEQUENCE [LARGE SCALE GENOMIC DNA]</scope>
    <source>
        <strain evidence="3 5">NCTC13834</strain>
    </source>
</reference>
<dbReference type="OrthoDB" id="2084134at2"/>
<dbReference type="AlphaFoldDB" id="A0A2T4SAZ1"/>
<feature type="transmembrane region" description="Helical" evidence="1">
    <location>
        <begin position="128"/>
        <end position="158"/>
    </location>
</feature>
<dbReference type="Pfam" id="PF11188">
    <property type="entry name" value="DUF2975"/>
    <property type="match status" value="1"/>
</dbReference>
<feature type="transmembrane region" description="Helical" evidence="1">
    <location>
        <begin position="12"/>
        <end position="44"/>
    </location>
</feature>
<dbReference type="Proteomes" id="UP000240400">
    <property type="component" value="Unassembled WGS sequence"/>
</dbReference>
<dbReference type="EMBL" id="PZHR01000025">
    <property type="protein sequence ID" value="PTK59266.1"/>
    <property type="molecule type" value="Genomic_DNA"/>
</dbReference>
<reference evidence="2" key="2">
    <citation type="submission" date="2018-03" db="EMBL/GenBank/DDBJ databases">
        <authorList>
            <person name="Keele B.F."/>
        </authorList>
    </citation>
    <scope>NUCLEOTIDE SEQUENCE</scope>
    <source>
        <strain evidence="2">SNUC 4337</strain>
    </source>
</reference>
<keyword evidence="1" id="KW-0812">Transmembrane</keyword>
<feature type="transmembrane region" description="Helical" evidence="1">
    <location>
        <begin position="87"/>
        <end position="108"/>
    </location>
</feature>
<feature type="transmembrane region" description="Helical" evidence="1">
    <location>
        <begin position="178"/>
        <end position="200"/>
    </location>
</feature>
<protein>
    <submittedName>
        <fullName evidence="2">DUF2975 domain-containing protein</fullName>
    </submittedName>
</protein>
<gene>
    <name evidence="2" type="ORF">BUZ61_06305</name>
    <name evidence="3" type="ORF">NCTC13834_00207</name>
</gene>
<sequence length="214" mass="24349">MTTINNKHFNILVKTLTVIATIALVLTTLIMLPIFIAIIAILIIPSSFINTQLDKADKSFWVDSLGVTAQNITNYDLNSITFSKPSVILILLLMALLTALYIVIIDQIRKWLKNVSRGYIFTYKNAKIIILISYCFVLLGLFESIIKLAGNFAMYHFLGHNSKLYALIDKDIETFGDFFFNFNFTLIFAGIIIWVIGNVFKYGAFLQDEFDYTV</sequence>